<accession>A0A840J1Z6</accession>
<dbReference type="Pfam" id="PF01865">
    <property type="entry name" value="PhoU_div"/>
    <property type="match status" value="1"/>
</dbReference>
<dbReference type="InterPro" id="IPR018445">
    <property type="entry name" value="Put_Phosphate_transp_reg"/>
</dbReference>
<organism evidence="2 3">
    <name type="scientific">Amycolatopsis jiangsuensis</name>
    <dbReference type="NCBI Taxonomy" id="1181879"/>
    <lineage>
        <taxon>Bacteria</taxon>
        <taxon>Bacillati</taxon>
        <taxon>Actinomycetota</taxon>
        <taxon>Actinomycetes</taxon>
        <taxon>Pseudonocardiales</taxon>
        <taxon>Pseudonocardiaceae</taxon>
        <taxon>Amycolatopsis</taxon>
    </lineage>
</organism>
<dbReference type="InterPro" id="IPR052912">
    <property type="entry name" value="UPF0111_domain"/>
</dbReference>
<proteinExistence type="inferred from homology"/>
<evidence type="ECO:0000313" key="2">
    <source>
        <dbReference type="EMBL" id="MBB4689091.1"/>
    </source>
</evidence>
<dbReference type="EMBL" id="JACHMG010000001">
    <property type="protein sequence ID" value="MBB4689091.1"/>
    <property type="molecule type" value="Genomic_DNA"/>
</dbReference>
<dbReference type="AlphaFoldDB" id="A0A840J1Z6"/>
<comment type="similarity">
    <text evidence="1">Belongs to the UPF0111 family.</text>
</comment>
<name>A0A840J1Z6_9PSEU</name>
<dbReference type="Proteomes" id="UP000581769">
    <property type="component" value="Unassembled WGS sequence"/>
</dbReference>
<dbReference type="RefSeq" id="WP_312874037.1">
    <property type="nucleotide sequence ID" value="NZ_JACHMG010000001.1"/>
</dbReference>
<protein>
    <submittedName>
        <fullName evidence="2">Putative phosphate transport protein (TIGR00153 family)</fullName>
    </submittedName>
</protein>
<evidence type="ECO:0000256" key="1">
    <source>
        <dbReference type="ARBA" id="ARBA00008591"/>
    </source>
</evidence>
<reference evidence="2 3" key="1">
    <citation type="submission" date="2020-08" db="EMBL/GenBank/DDBJ databases">
        <title>Sequencing the genomes of 1000 actinobacteria strains.</title>
        <authorList>
            <person name="Klenk H.-P."/>
        </authorList>
    </citation>
    <scope>NUCLEOTIDE SEQUENCE [LARGE SCALE GENOMIC DNA]</scope>
    <source>
        <strain evidence="2 3">DSM 45859</strain>
    </source>
</reference>
<dbReference type="InterPro" id="IPR038078">
    <property type="entry name" value="PhoU-like_sf"/>
</dbReference>
<sequence length="204" mass="22425">MRITPRGDRFFRLLTGAAENLVTATGLLRELVEAAPDAREPLALRLHEIEHRGDDATHSIMIELNSSFVTPFDREDIQALAGRIDDVLDHLDAAADLAVLYQLGEFPDGTLTMVQVLCQASELTAASMPGLSKVGELEPFWIEVNELENEADRIHRRILAGLFTPGADALEVLKAKEVVEEMERAADAFEHLADAVQTIAVKES</sequence>
<dbReference type="Gene3D" id="1.20.58.220">
    <property type="entry name" value="Phosphate transport system protein phou homolog 2, domain 2"/>
    <property type="match status" value="1"/>
</dbReference>
<gene>
    <name evidence="2" type="ORF">BJY18_006576</name>
</gene>
<dbReference type="PANTHER" id="PTHR37298:SF1">
    <property type="entry name" value="UPF0111 PROTEIN YKAA"/>
    <property type="match status" value="1"/>
</dbReference>
<evidence type="ECO:0000313" key="3">
    <source>
        <dbReference type="Proteomes" id="UP000581769"/>
    </source>
</evidence>
<comment type="caution">
    <text evidence="2">The sequence shown here is derived from an EMBL/GenBank/DDBJ whole genome shotgun (WGS) entry which is preliminary data.</text>
</comment>
<keyword evidence="3" id="KW-1185">Reference proteome</keyword>
<dbReference type="PANTHER" id="PTHR37298">
    <property type="entry name" value="UPF0111 PROTEIN YKAA"/>
    <property type="match status" value="1"/>
</dbReference>